<evidence type="ECO:0000313" key="4">
    <source>
        <dbReference type="Proteomes" id="UP000245765"/>
    </source>
</evidence>
<dbReference type="GO" id="GO:0016829">
    <property type="term" value="F:lyase activity"/>
    <property type="evidence" value="ECO:0007669"/>
    <property type="project" value="UniProtKB-ARBA"/>
</dbReference>
<dbReference type="PRINTS" id="PR00145">
    <property type="entry name" value="ARGSUCLYASE"/>
</dbReference>
<dbReference type="EC" id="5.5.1.2" evidence="3"/>
<dbReference type="SUPFAM" id="SSF48557">
    <property type="entry name" value="L-aspartase-like"/>
    <property type="match status" value="1"/>
</dbReference>
<dbReference type="Gene3D" id="1.10.40.30">
    <property type="entry name" value="Fumarase/aspartase (C-terminal domain)"/>
    <property type="match status" value="1"/>
</dbReference>
<comment type="caution">
    <text evidence="3">The sequence shown here is derived from an EMBL/GenBank/DDBJ whole genome shotgun (WGS) entry which is preliminary data.</text>
</comment>
<proteinExistence type="inferred from homology"/>
<keyword evidence="3" id="KW-0413">Isomerase</keyword>
<dbReference type="SMART" id="SM00998">
    <property type="entry name" value="ADSL_C"/>
    <property type="match status" value="1"/>
</dbReference>
<dbReference type="Pfam" id="PF00206">
    <property type="entry name" value="Lyase_1"/>
    <property type="match status" value="1"/>
</dbReference>
<dbReference type="AlphaFoldDB" id="A0A317FF94"/>
<dbReference type="InterPro" id="IPR000362">
    <property type="entry name" value="Fumarate_lyase_fam"/>
</dbReference>
<dbReference type="Proteomes" id="UP000245765">
    <property type="component" value="Unassembled WGS sequence"/>
</dbReference>
<dbReference type="Pfam" id="PF10397">
    <property type="entry name" value="ADSL_C"/>
    <property type="match status" value="1"/>
</dbReference>
<dbReference type="InterPro" id="IPR022761">
    <property type="entry name" value="Fumarate_lyase_N"/>
</dbReference>
<evidence type="ECO:0000259" key="2">
    <source>
        <dbReference type="SMART" id="SM00998"/>
    </source>
</evidence>
<dbReference type="InterPro" id="IPR008948">
    <property type="entry name" value="L-Aspartase-like"/>
</dbReference>
<sequence>MTVHPADAPVHGAVYGSDAMRAILGERAALQRMLDFEAALARAQARLGLIPAEAASAITAAADATQLDLPALAAATRNMGFCTVGLVKQLSALAGAEAGRWTHWGATTQDVLDTALVLQLRDAIALLDADLARLITAFAKLARAHRNTVMPGRTHAQQALPITFGYKVALWLDPLITMRERLVQLRPRVLRLQFGGAVGTLASLGEDGPRVAAELAKELDLALPAITWHVARDGIAELGCWCGILGGTLAKPATDILWLMQSEVGEASEPAAPGKGGSSTMPQKRNPIGCEYVIAQARAAQAQIPLLLGAMLHQHERGAGPMQEEQLALGQILLLTHGALATLLPIAEGLEVDAARMRRNLDAGGGLIMAEAVMMGLAPHLGRGAAHDAVHHACDVALAEGVPLAAALARDSRIAKLLDADGITRLTDPAGYLGAAQSFTDAVLRRSGA</sequence>
<accession>A0A317FF94</accession>
<comment type="similarity">
    <text evidence="1">Belongs to the class-II fumarase/aspartase family.</text>
</comment>
<dbReference type="InterPro" id="IPR019468">
    <property type="entry name" value="AdenyloSucc_lyase_C"/>
</dbReference>
<protein>
    <submittedName>
        <fullName evidence="3">3-carboxy-cis,cis-muconate cycloisomerase</fullName>
        <ecNumber evidence="3">5.5.1.2</ecNumber>
    </submittedName>
</protein>
<dbReference type="PANTHER" id="PTHR43172">
    <property type="entry name" value="ADENYLOSUCCINATE LYASE"/>
    <property type="match status" value="1"/>
</dbReference>
<dbReference type="PRINTS" id="PR00149">
    <property type="entry name" value="FUMRATELYASE"/>
</dbReference>
<dbReference type="EMBL" id="QGNA01000003">
    <property type="protein sequence ID" value="PWS36687.1"/>
    <property type="molecule type" value="Genomic_DNA"/>
</dbReference>
<reference evidence="4" key="1">
    <citation type="submission" date="2018-05" db="EMBL/GenBank/DDBJ databases">
        <authorList>
            <person name="Du Z."/>
            <person name="Wang X."/>
        </authorList>
    </citation>
    <scope>NUCLEOTIDE SEQUENCE [LARGE SCALE GENOMIC DNA]</scope>
    <source>
        <strain evidence="4">CQN31</strain>
    </source>
</reference>
<dbReference type="PROSITE" id="PS00163">
    <property type="entry name" value="FUMARATE_LYASES"/>
    <property type="match status" value="1"/>
</dbReference>
<dbReference type="InterPro" id="IPR020557">
    <property type="entry name" value="Fumarate_lyase_CS"/>
</dbReference>
<gene>
    <name evidence="3" type="ORF">DFH01_16275</name>
</gene>
<dbReference type="OrthoDB" id="9768878at2"/>
<organism evidence="3 4">
    <name type="scientific">Falsiroseomonas bella</name>
    <dbReference type="NCBI Taxonomy" id="2184016"/>
    <lineage>
        <taxon>Bacteria</taxon>
        <taxon>Pseudomonadati</taxon>
        <taxon>Pseudomonadota</taxon>
        <taxon>Alphaproteobacteria</taxon>
        <taxon>Acetobacterales</taxon>
        <taxon>Roseomonadaceae</taxon>
        <taxon>Falsiroseomonas</taxon>
    </lineage>
</organism>
<dbReference type="CDD" id="cd01597">
    <property type="entry name" value="pCLME"/>
    <property type="match status" value="1"/>
</dbReference>
<keyword evidence="4" id="KW-1185">Reference proteome</keyword>
<feature type="domain" description="Adenylosuccinate lyase C-terminal" evidence="2">
    <location>
        <begin position="365"/>
        <end position="444"/>
    </location>
</feature>
<evidence type="ECO:0000313" key="3">
    <source>
        <dbReference type="EMBL" id="PWS36687.1"/>
    </source>
</evidence>
<dbReference type="PANTHER" id="PTHR43172:SF2">
    <property type="entry name" value="ADENYLOSUCCINATE LYASE C-TERMINAL DOMAIN-CONTAINING PROTEIN"/>
    <property type="match status" value="1"/>
</dbReference>
<dbReference type="RefSeq" id="WP_109871480.1">
    <property type="nucleotide sequence ID" value="NZ_QGNA01000003.1"/>
</dbReference>
<evidence type="ECO:0000256" key="1">
    <source>
        <dbReference type="ARBA" id="ARBA00034772"/>
    </source>
</evidence>
<dbReference type="GO" id="GO:0047472">
    <property type="term" value="F:3-carboxy-cis,cis-muconate cycloisomerase activity"/>
    <property type="evidence" value="ECO:0007669"/>
    <property type="project" value="UniProtKB-EC"/>
</dbReference>
<name>A0A317FF94_9PROT</name>
<dbReference type="Gene3D" id="1.20.200.10">
    <property type="entry name" value="Fumarase/aspartase (Central domain)"/>
    <property type="match status" value="1"/>
</dbReference>